<dbReference type="Proteomes" id="UP000006620">
    <property type="component" value="Chromosome"/>
</dbReference>
<evidence type="ECO:0000259" key="2">
    <source>
        <dbReference type="Pfam" id="PF00535"/>
    </source>
</evidence>
<dbReference type="HOGENOM" id="CLU_025996_19_2_9"/>
<sequence length="298" mass="33851">MKATIAICTYNRANDLELAIRSGLDQDFDPEAFEIIVVDNRSTDHTAELVGKFSESHPSQVRYIYEENLGLSYARNRAMSEARGEYILFLDDDAIASKQWIKGLLDVFESDPLVGVVGGRIDPIWEGGEPDWLPHEYKTLYTVLDYSDKLTEMKAPAIPFGANVAFRLSMFKEFKPFRVDLGRVGTNLLSNEESELIGRLRQKYKVYYTPNAPVKHKIAKDRSTKKWFLRRIYWQGVSDAIRSEKKTNVFLKSNVKIALAGVGLLFSFFNVRSRVKLMVKILYGNGAIAGVLRTYKGA</sequence>
<organism evidence="3 4">
    <name type="scientific">Paenibacillus mucilaginosus (strain KNP414)</name>
    <dbReference type="NCBI Taxonomy" id="1036673"/>
    <lineage>
        <taxon>Bacteria</taxon>
        <taxon>Bacillati</taxon>
        <taxon>Bacillota</taxon>
        <taxon>Bacilli</taxon>
        <taxon>Bacillales</taxon>
        <taxon>Paenibacillaceae</taxon>
        <taxon>Paenibacillus</taxon>
    </lineage>
</organism>
<feature type="domain" description="Glycosyltransferase 2-like" evidence="2">
    <location>
        <begin position="4"/>
        <end position="173"/>
    </location>
</feature>
<dbReference type="Pfam" id="PF00535">
    <property type="entry name" value="Glycos_transf_2"/>
    <property type="match status" value="1"/>
</dbReference>
<reference evidence="3 4" key="2">
    <citation type="journal article" date="2013" name="Genome Announc.">
        <title>Genome Sequence of Growth-Improving Paenibacillus mucilaginosus Strain KNP414.</title>
        <authorList>
            <person name="Lu J.J."/>
            <person name="Wang J.F."/>
            <person name="Hu X.F."/>
        </authorList>
    </citation>
    <scope>NUCLEOTIDE SEQUENCE [LARGE SCALE GENOMIC DNA]</scope>
    <source>
        <strain evidence="3 4">KNP414</strain>
    </source>
</reference>
<comment type="similarity">
    <text evidence="1">Belongs to the glycosyltransferase 2 family.</text>
</comment>
<proteinExistence type="inferred from homology"/>
<dbReference type="AlphaFoldDB" id="F8FCC3"/>
<dbReference type="PANTHER" id="PTHR22916">
    <property type="entry name" value="GLYCOSYLTRANSFERASE"/>
    <property type="match status" value="1"/>
</dbReference>
<evidence type="ECO:0000313" key="3">
    <source>
        <dbReference type="EMBL" id="AEI45242.1"/>
    </source>
</evidence>
<dbReference type="PATRIC" id="fig|1036673.3.peg.6271"/>
<dbReference type="RefSeq" id="WP_013920386.1">
    <property type="nucleotide sequence ID" value="NC_015690.1"/>
</dbReference>
<dbReference type="GO" id="GO:0016740">
    <property type="term" value="F:transferase activity"/>
    <property type="evidence" value="ECO:0007669"/>
    <property type="project" value="UniProtKB-KW"/>
</dbReference>
<dbReference type="SUPFAM" id="SSF53448">
    <property type="entry name" value="Nucleotide-diphospho-sugar transferases"/>
    <property type="match status" value="1"/>
</dbReference>
<evidence type="ECO:0000313" key="4">
    <source>
        <dbReference type="Proteomes" id="UP000006620"/>
    </source>
</evidence>
<protein>
    <submittedName>
        <fullName evidence="3">Glycosyl transferase family 2</fullName>
    </submittedName>
</protein>
<name>F8FCC3_PAEMK</name>
<dbReference type="CDD" id="cd00761">
    <property type="entry name" value="Glyco_tranf_GTA_type"/>
    <property type="match status" value="1"/>
</dbReference>
<dbReference type="KEGG" id="pms:KNP414_06723"/>
<dbReference type="InterPro" id="IPR001173">
    <property type="entry name" value="Glyco_trans_2-like"/>
</dbReference>
<accession>F8FCC3</accession>
<dbReference type="InterPro" id="IPR029044">
    <property type="entry name" value="Nucleotide-diphossugar_trans"/>
</dbReference>
<evidence type="ECO:0000256" key="1">
    <source>
        <dbReference type="ARBA" id="ARBA00006739"/>
    </source>
</evidence>
<gene>
    <name evidence="3" type="ordered locus">KNP414_06723</name>
</gene>
<dbReference type="EMBL" id="CP002869">
    <property type="protein sequence ID" value="AEI45242.1"/>
    <property type="molecule type" value="Genomic_DNA"/>
</dbReference>
<dbReference type="Gene3D" id="3.90.550.10">
    <property type="entry name" value="Spore Coat Polysaccharide Biosynthesis Protein SpsA, Chain A"/>
    <property type="match status" value="1"/>
</dbReference>
<reference evidence="4" key="1">
    <citation type="submission" date="2011-06" db="EMBL/GenBank/DDBJ databases">
        <title>Complete genome sequence of Paenibacillus mucilaginosus KNP414.</title>
        <authorList>
            <person name="Wang J."/>
            <person name="Hu S."/>
            <person name="Hu X."/>
            <person name="Zhang B."/>
            <person name="Dong D."/>
            <person name="Zhang S."/>
            <person name="Zhao K."/>
            <person name="Wu D."/>
        </authorList>
    </citation>
    <scope>NUCLEOTIDE SEQUENCE [LARGE SCALE GENOMIC DNA]</scope>
    <source>
        <strain evidence="4">KNP414</strain>
    </source>
</reference>
<keyword evidence="3" id="KW-0808">Transferase</keyword>